<feature type="chain" id="PRO_5044578137" evidence="1">
    <location>
        <begin position="20"/>
        <end position="208"/>
    </location>
</feature>
<evidence type="ECO:0000313" key="2">
    <source>
        <dbReference type="EMBL" id="AYV45275.1"/>
    </source>
</evidence>
<sequence>MLAAVAVATIAGWSQGAMAQTPPTQPATPPSSPGDCLWNALPETGRAEVLTAYRRDMNSATKALSGHDKAIQAASTACVGREGAPKLFVQFAAASAMIRAASAERLAPAGLTPASLRSAWSKADPAARACFRVNAARVYGPMAEKLLNGETCPDQKAATDVLTAVGLDLAKDTAMAAQALIHFNAIAQGEQADALLAAFVRYGPPPAS</sequence>
<dbReference type="Proteomes" id="UP000281192">
    <property type="component" value="Chromosome"/>
</dbReference>
<name>A0A2N5CZ14_9CAUL</name>
<reference evidence="3 4" key="1">
    <citation type="submission" date="2017-12" db="EMBL/GenBank/DDBJ databases">
        <title>The genome sequence of Caulobacter flavus CGMCC1 15093.</title>
        <authorList>
            <person name="Gao J."/>
            <person name="Mao X."/>
            <person name="Sun J."/>
        </authorList>
    </citation>
    <scope>NUCLEOTIDE SEQUENCE [LARGE SCALE GENOMIC DNA]</scope>
    <source>
        <strain evidence="3 4">CGMCC1 15093</strain>
    </source>
</reference>
<dbReference type="EMBL" id="PJRQ01000008">
    <property type="protein sequence ID" value="PLR19044.1"/>
    <property type="molecule type" value="Genomic_DNA"/>
</dbReference>
<organism evidence="3 4">
    <name type="scientific">Caulobacter flavus</name>
    <dbReference type="NCBI Taxonomy" id="1679497"/>
    <lineage>
        <taxon>Bacteria</taxon>
        <taxon>Pseudomonadati</taxon>
        <taxon>Pseudomonadota</taxon>
        <taxon>Alphaproteobacteria</taxon>
        <taxon>Caulobacterales</taxon>
        <taxon>Caulobacteraceae</taxon>
        <taxon>Caulobacter</taxon>
    </lineage>
</organism>
<dbReference type="KEGG" id="cfh:C1707_02900"/>
<keyword evidence="5" id="KW-1185">Reference proteome</keyword>
<keyword evidence="1" id="KW-0732">Signal</keyword>
<dbReference type="EMBL" id="CP026100">
    <property type="protein sequence ID" value="AYV45275.1"/>
    <property type="molecule type" value="Genomic_DNA"/>
</dbReference>
<gene>
    <name evidence="2" type="ORF">C1707_02900</name>
    <name evidence="3" type="ORF">CFHF_03270</name>
</gene>
<accession>A0A2N5CZ14</accession>
<dbReference type="AlphaFoldDB" id="A0A2N5CZ14"/>
<feature type="signal peptide" evidence="1">
    <location>
        <begin position="1"/>
        <end position="19"/>
    </location>
</feature>
<reference evidence="2 5" key="2">
    <citation type="submission" date="2018-01" db="EMBL/GenBank/DDBJ databases">
        <title>Complete genome sequence of Caulobacter flavus RHGG3.</title>
        <authorList>
            <person name="Yang E."/>
        </authorList>
    </citation>
    <scope>NUCLEOTIDE SEQUENCE [LARGE SCALE GENOMIC DNA]</scope>
    <source>
        <strain evidence="2 5">RHGG3</strain>
    </source>
</reference>
<dbReference type="OrthoDB" id="7186310at2"/>
<evidence type="ECO:0000256" key="1">
    <source>
        <dbReference type="SAM" id="SignalP"/>
    </source>
</evidence>
<dbReference type="Proteomes" id="UP000234483">
    <property type="component" value="Unassembled WGS sequence"/>
</dbReference>
<evidence type="ECO:0000313" key="3">
    <source>
        <dbReference type="EMBL" id="PLR19044.1"/>
    </source>
</evidence>
<proteinExistence type="predicted"/>
<protein>
    <submittedName>
        <fullName evidence="3">Uncharacterized protein</fullName>
    </submittedName>
</protein>
<evidence type="ECO:0000313" key="4">
    <source>
        <dbReference type="Proteomes" id="UP000234483"/>
    </source>
</evidence>
<evidence type="ECO:0000313" key="5">
    <source>
        <dbReference type="Proteomes" id="UP000281192"/>
    </source>
</evidence>